<dbReference type="GO" id="GO:0044781">
    <property type="term" value="P:bacterial-type flagellum organization"/>
    <property type="evidence" value="ECO:0007669"/>
    <property type="project" value="InterPro"/>
</dbReference>
<keyword evidence="7" id="KW-0969">Cilium</keyword>
<feature type="transmembrane region" description="Helical" evidence="6">
    <location>
        <begin position="14"/>
        <end position="35"/>
    </location>
</feature>
<dbReference type="EMBL" id="FNHZ01000007">
    <property type="protein sequence ID" value="SDN17842.1"/>
    <property type="molecule type" value="Genomic_DNA"/>
</dbReference>
<evidence type="ECO:0000256" key="2">
    <source>
        <dbReference type="ARBA" id="ARBA00022475"/>
    </source>
</evidence>
<evidence type="ECO:0000256" key="4">
    <source>
        <dbReference type="ARBA" id="ARBA00022989"/>
    </source>
</evidence>
<keyword evidence="7" id="KW-0966">Cell projection</keyword>
<evidence type="ECO:0000256" key="6">
    <source>
        <dbReference type="SAM" id="Phobius"/>
    </source>
</evidence>
<keyword evidence="2" id="KW-1003">Cell membrane</keyword>
<evidence type="ECO:0000313" key="7">
    <source>
        <dbReference type="EMBL" id="SDN17842.1"/>
    </source>
</evidence>
<evidence type="ECO:0000256" key="3">
    <source>
        <dbReference type="ARBA" id="ARBA00022692"/>
    </source>
</evidence>
<evidence type="ECO:0000256" key="5">
    <source>
        <dbReference type="ARBA" id="ARBA00023136"/>
    </source>
</evidence>
<proteinExistence type="predicted"/>
<protein>
    <submittedName>
        <fullName evidence="7">Flagellar protein FliO/FliZ</fullName>
    </submittedName>
</protein>
<dbReference type="Proteomes" id="UP000187651">
    <property type="component" value="Unassembled WGS sequence"/>
</dbReference>
<keyword evidence="3 6" id="KW-0812">Transmembrane</keyword>
<keyword evidence="8" id="KW-1185">Reference proteome</keyword>
<evidence type="ECO:0000256" key="1">
    <source>
        <dbReference type="ARBA" id="ARBA00004236"/>
    </source>
</evidence>
<keyword evidence="4 6" id="KW-1133">Transmembrane helix</keyword>
<comment type="subcellular location">
    <subcellularLocation>
        <location evidence="1">Cell membrane</location>
    </subcellularLocation>
</comment>
<dbReference type="Pfam" id="PF04347">
    <property type="entry name" value="FliO"/>
    <property type="match status" value="1"/>
</dbReference>
<reference evidence="8" key="1">
    <citation type="submission" date="2016-10" db="EMBL/GenBank/DDBJ databases">
        <authorList>
            <person name="Varghese N."/>
            <person name="Submissions S."/>
        </authorList>
    </citation>
    <scope>NUCLEOTIDE SEQUENCE [LARGE SCALE GENOMIC DNA]</scope>
    <source>
        <strain evidence="8">M83</strain>
    </source>
</reference>
<keyword evidence="5 6" id="KW-0472">Membrane</keyword>
<gene>
    <name evidence="7" type="ORF">SAMN05216544_2085</name>
</gene>
<dbReference type="AlphaFoldDB" id="A0A1G9Z8U0"/>
<dbReference type="OrthoDB" id="9797155at2"/>
<sequence length="125" mass="14072">MTTNLILTNSLDEIAEFVTLLVIFIIVIGITYFSIRIVGNIQKEKLGRGNIQILETQKVSNTKYIQIVRIGKKCFAIAICKDSISYLCEVDEGDLQFNTDSSISKSSAESFKTIIDKFKKDKPED</sequence>
<evidence type="ECO:0000313" key="8">
    <source>
        <dbReference type="Proteomes" id="UP000187651"/>
    </source>
</evidence>
<organism evidence="7 8">
    <name type="scientific">Lachnospira pectinoschiza</name>
    <dbReference type="NCBI Taxonomy" id="28052"/>
    <lineage>
        <taxon>Bacteria</taxon>
        <taxon>Bacillati</taxon>
        <taxon>Bacillota</taxon>
        <taxon>Clostridia</taxon>
        <taxon>Lachnospirales</taxon>
        <taxon>Lachnospiraceae</taxon>
        <taxon>Lachnospira</taxon>
    </lineage>
</organism>
<dbReference type="GO" id="GO:0016020">
    <property type="term" value="C:membrane"/>
    <property type="evidence" value="ECO:0007669"/>
    <property type="project" value="InterPro"/>
</dbReference>
<name>A0A1G9Z8U0_9FIRM</name>
<keyword evidence="7" id="KW-0282">Flagellum</keyword>
<dbReference type="InterPro" id="IPR022781">
    <property type="entry name" value="Flagellar_biosynth_FliO"/>
</dbReference>
<dbReference type="RefSeq" id="WP_074522086.1">
    <property type="nucleotide sequence ID" value="NZ_FNHZ01000007.1"/>
</dbReference>
<accession>A0A1G9Z8U0</accession>